<reference evidence="1" key="1">
    <citation type="submission" date="2021-11" db="EMBL/GenBank/DDBJ databases">
        <title>Description of novel Flavobacterium species.</title>
        <authorList>
            <person name="Saticioglu I.B."/>
            <person name="Ay H."/>
            <person name="Altun S."/>
            <person name="Duman M."/>
        </authorList>
    </citation>
    <scope>NUCLEOTIDE SEQUENCE</scope>
    <source>
        <strain evidence="1">F-126</strain>
    </source>
</reference>
<gene>
    <name evidence="1" type="ORF">LNQ34_04100</name>
</gene>
<comment type="caution">
    <text evidence="1">The sequence shown here is derived from an EMBL/GenBank/DDBJ whole genome shotgun (WGS) entry which is preliminary data.</text>
</comment>
<sequence>MSEDVKIIAIGPDTGKLISIMERLAKEAGVTLIDFQQAFERATNQLQKVNELNEININELATAFNHLKSAHEFDKPKSKYINKPQRNYRKRY</sequence>
<proteinExistence type="predicted"/>
<evidence type="ECO:0000313" key="1">
    <source>
        <dbReference type="EMBL" id="MCC9016950.1"/>
    </source>
</evidence>
<dbReference type="EMBL" id="JAJJMN010000001">
    <property type="protein sequence ID" value="MCC9016950.1"/>
    <property type="molecule type" value="Genomic_DNA"/>
</dbReference>
<evidence type="ECO:0000313" key="2">
    <source>
        <dbReference type="Proteomes" id="UP001430700"/>
    </source>
</evidence>
<keyword evidence="2" id="KW-1185">Reference proteome</keyword>
<dbReference type="RefSeq" id="WP_229998744.1">
    <property type="nucleotide sequence ID" value="NZ_JAJJMN010000001.1"/>
</dbReference>
<name>A0ABS8LWJ0_9FLAO</name>
<accession>A0ABS8LWJ0</accession>
<dbReference type="Proteomes" id="UP001430700">
    <property type="component" value="Unassembled WGS sequence"/>
</dbReference>
<protein>
    <submittedName>
        <fullName evidence="1">Uncharacterized protein</fullName>
    </submittedName>
</protein>
<organism evidence="1 2">
    <name type="scientific">Flavobacterium lipolyticum</name>
    <dbReference type="NCBI Taxonomy" id="2893754"/>
    <lineage>
        <taxon>Bacteria</taxon>
        <taxon>Pseudomonadati</taxon>
        <taxon>Bacteroidota</taxon>
        <taxon>Flavobacteriia</taxon>
        <taxon>Flavobacteriales</taxon>
        <taxon>Flavobacteriaceae</taxon>
        <taxon>Flavobacterium</taxon>
    </lineage>
</organism>